<feature type="transmembrane region" description="Helical" evidence="1">
    <location>
        <begin position="73"/>
        <end position="90"/>
    </location>
</feature>
<evidence type="ECO:0000313" key="2">
    <source>
        <dbReference type="EMBL" id="QHU28762.1"/>
    </source>
</evidence>
<keyword evidence="1" id="KW-0472">Membrane</keyword>
<reference evidence="2" key="1">
    <citation type="journal article" date="2020" name="Nature">
        <title>Giant virus diversity and host interactions through global metagenomics.</title>
        <authorList>
            <person name="Schulz F."/>
            <person name="Roux S."/>
            <person name="Paez-Espino D."/>
            <person name="Jungbluth S."/>
            <person name="Walsh D.A."/>
            <person name="Denef V.J."/>
            <person name="McMahon K.D."/>
            <person name="Konstantinidis K.T."/>
            <person name="Eloe-Fadrosh E.A."/>
            <person name="Kyrpides N.C."/>
            <person name="Woyke T."/>
        </authorList>
    </citation>
    <scope>NUCLEOTIDE SEQUENCE</scope>
    <source>
        <strain evidence="2">GVMAG-M-3300027791-30</strain>
    </source>
</reference>
<accession>A0A6C0LHY1</accession>
<organism evidence="2">
    <name type="scientific">viral metagenome</name>
    <dbReference type="NCBI Taxonomy" id="1070528"/>
    <lineage>
        <taxon>unclassified sequences</taxon>
        <taxon>metagenomes</taxon>
        <taxon>organismal metagenomes</taxon>
    </lineage>
</organism>
<evidence type="ECO:0008006" key="3">
    <source>
        <dbReference type="Google" id="ProtNLM"/>
    </source>
</evidence>
<keyword evidence="1" id="KW-1133">Transmembrane helix</keyword>
<proteinExistence type="predicted"/>
<protein>
    <recommendedName>
        <fullName evidence="3">TLC domain-containing protein</fullName>
    </recommendedName>
</protein>
<feature type="transmembrane region" description="Helical" evidence="1">
    <location>
        <begin position="119"/>
        <end position="139"/>
    </location>
</feature>
<evidence type="ECO:0000256" key="1">
    <source>
        <dbReference type="SAM" id="Phobius"/>
    </source>
</evidence>
<name>A0A6C0LHY1_9ZZZZ</name>
<feature type="transmembrane region" description="Helical" evidence="1">
    <location>
        <begin position="32"/>
        <end position="52"/>
    </location>
</feature>
<feature type="transmembrane region" description="Helical" evidence="1">
    <location>
        <begin position="188"/>
        <end position="206"/>
    </location>
</feature>
<dbReference type="EMBL" id="MN740474">
    <property type="protein sequence ID" value="QHU28762.1"/>
    <property type="molecule type" value="Genomic_DNA"/>
</dbReference>
<keyword evidence="1" id="KW-0812">Transmembrane</keyword>
<feature type="transmembrane region" description="Helical" evidence="1">
    <location>
        <begin position="96"/>
        <end position="112"/>
    </location>
</feature>
<sequence>MIEEFFNIFLIDATHNLYNYIVNFKCSGTTRWFFLHSIINFIVVYYGINDVYKCITNSSECYKITWNYNSVKVYNYATSLHIYHCIFFTLTKDDYLHHFFMVAICGTLCYILKSIISSFALFFLTGLPGAIDYMLLYLVKTNKINSITEKKIYTFISAYIRAPGCTYTLAIGMNGVFNYYNQKDYTKLLTLIITIFLIFLNGQYYLMKSHESYISKIYFT</sequence>
<dbReference type="AlphaFoldDB" id="A0A6C0LHY1"/>